<keyword evidence="1" id="KW-1133">Transmembrane helix</keyword>
<accession>A0A3S4RID3</accession>
<dbReference type="EMBL" id="LR134355">
    <property type="protein sequence ID" value="VEG48921.1"/>
    <property type="molecule type" value="Genomic_DNA"/>
</dbReference>
<organism evidence="2 3">
    <name type="scientific">Mycolicibacterium chitae</name>
    <name type="common">Mycobacterium chitae</name>
    <dbReference type="NCBI Taxonomy" id="1792"/>
    <lineage>
        <taxon>Bacteria</taxon>
        <taxon>Bacillati</taxon>
        <taxon>Actinomycetota</taxon>
        <taxon>Actinomycetes</taxon>
        <taxon>Mycobacteriales</taxon>
        <taxon>Mycobacteriaceae</taxon>
        <taxon>Mycolicibacterium</taxon>
    </lineage>
</organism>
<evidence type="ECO:0000256" key="1">
    <source>
        <dbReference type="SAM" id="Phobius"/>
    </source>
</evidence>
<protein>
    <submittedName>
        <fullName evidence="2">Uncharacterized protein</fullName>
    </submittedName>
</protein>
<name>A0A3S4RID3_MYCCI</name>
<gene>
    <name evidence="2" type="ORF">NCTC10485_03223</name>
</gene>
<evidence type="ECO:0000313" key="2">
    <source>
        <dbReference type="EMBL" id="VEG48921.1"/>
    </source>
</evidence>
<keyword evidence="1" id="KW-0812">Transmembrane</keyword>
<dbReference type="Proteomes" id="UP000282551">
    <property type="component" value="Chromosome"/>
</dbReference>
<dbReference type="InterPro" id="IPR054188">
    <property type="entry name" value="DUF6893"/>
</dbReference>
<proteinExistence type="predicted"/>
<keyword evidence="3" id="KW-1185">Reference proteome</keyword>
<evidence type="ECO:0000313" key="3">
    <source>
        <dbReference type="Proteomes" id="UP000282551"/>
    </source>
</evidence>
<keyword evidence="1" id="KW-0472">Membrane</keyword>
<feature type="transmembrane region" description="Helical" evidence="1">
    <location>
        <begin position="6"/>
        <end position="27"/>
    </location>
</feature>
<dbReference type="Pfam" id="PF21833">
    <property type="entry name" value="DUF6893"/>
    <property type="match status" value="1"/>
</dbReference>
<reference evidence="2 3" key="1">
    <citation type="submission" date="2018-12" db="EMBL/GenBank/DDBJ databases">
        <authorList>
            <consortium name="Pathogen Informatics"/>
        </authorList>
    </citation>
    <scope>NUCLEOTIDE SEQUENCE [LARGE SCALE GENOMIC DNA]</scope>
    <source>
        <strain evidence="2 3">NCTC10485</strain>
    </source>
</reference>
<sequence>MDVVGWTATAVVVLVLLAAAAVGVRSIPDIRRYLKMRQM</sequence>
<dbReference type="AlphaFoldDB" id="A0A3S4RID3"/>